<dbReference type="EMBL" id="RDQH01000331">
    <property type="protein sequence ID" value="RXH99232.1"/>
    <property type="molecule type" value="Genomic_DNA"/>
</dbReference>
<keyword evidence="2" id="KW-1185">Reference proteome</keyword>
<organism evidence="1 2">
    <name type="scientific">Malus domestica</name>
    <name type="common">Apple</name>
    <name type="synonym">Pyrus malus</name>
    <dbReference type="NCBI Taxonomy" id="3750"/>
    <lineage>
        <taxon>Eukaryota</taxon>
        <taxon>Viridiplantae</taxon>
        <taxon>Streptophyta</taxon>
        <taxon>Embryophyta</taxon>
        <taxon>Tracheophyta</taxon>
        <taxon>Spermatophyta</taxon>
        <taxon>Magnoliopsida</taxon>
        <taxon>eudicotyledons</taxon>
        <taxon>Gunneridae</taxon>
        <taxon>Pentapetalae</taxon>
        <taxon>rosids</taxon>
        <taxon>fabids</taxon>
        <taxon>Rosales</taxon>
        <taxon>Rosaceae</taxon>
        <taxon>Amygdaloideae</taxon>
        <taxon>Maleae</taxon>
        <taxon>Malus</taxon>
    </lineage>
</organism>
<reference evidence="1 2" key="1">
    <citation type="submission" date="2018-10" db="EMBL/GenBank/DDBJ databases">
        <title>A high-quality apple genome assembly.</title>
        <authorList>
            <person name="Hu J."/>
        </authorList>
    </citation>
    <scope>NUCLEOTIDE SEQUENCE [LARGE SCALE GENOMIC DNA]</scope>
    <source>
        <strain evidence="2">cv. HFTH1</strain>
        <tissue evidence="1">Young leaf</tissue>
    </source>
</reference>
<protein>
    <submittedName>
        <fullName evidence="1">Uncharacterized protein</fullName>
    </submittedName>
</protein>
<proteinExistence type="predicted"/>
<dbReference type="AlphaFoldDB" id="A0A498K0G7"/>
<comment type="caution">
    <text evidence="1">The sequence shown here is derived from an EMBL/GenBank/DDBJ whole genome shotgun (WGS) entry which is preliminary data.</text>
</comment>
<sequence length="71" mass="7559">MVSTRDKFPRFPARAMIFKPILGYHRPPNGPEEDSETPGVAAGRTVAGCGTVMDGAWSTDASTGRMTAFQG</sequence>
<gene>
    <name evidence="1" type="ORF">DVH24_011557</name>
</gene>
<evidence type="ECO:0000313" key="2">
    <source>
        <dbReference type="Proteomes" id="UP000290289"/>
    </source>
</evidence>
<name>A0A498K0G7_MALDO</name>
<dbReference type="Proteomes" id="UP000290289">
    <property type="component" value="Chromosome 5"/>
</dbReference>
<evidence type="ECO:0000313" key="1">
    <source>
        <dbReference type="EMBL" id="RXH99232.1"/>
    </source>
</evidence>
<accession>A0A498K0G7</accession>